<evidence type="ECO:0000256" key="1">
    <source>
        <dbReference type="ARBA" id="ARBA00006133"/>
    </source>
</evidence>
<gene>
    <name evidence="4" type="ORF">PISL3812_01565</name>
</gene>
<name>A0A0U1LMG0_TALIS</name>
<dbReference type="PANTHER" id="PTHR15830">
    <property type="entry name" value="TELOMERE LENGTH REGULATION PROTEIN TEL2 FAMILY MEMBER"/>
    <property type="match status" value="1"/>
</dbReference>
<dbReference type="PANTHER" id="PTHR15830:SF10">
    <property type="entry name" value="TELOMERE LENGTH REGULATION PROTEIN TEL2 HOMOLOG"/>
    <property type="match status" value="1"/>
</dbReference>
<evidence type="ECO:0000313" key="5">
    <source>
        <dbReference type="Proteomes" id="UP000054383"/>
    </source>
</evidence>
<protein>
    <submittedName>
        <fullName evidence="4">DNA replication checkpoint protein tel2</fullName>
    </submittedName>
</protein>
<feature type="compositionally biased region" description="Acidic residues" evidence="2">
    <location>
        <begin position="555"/>
        <end position="571"/>
    </location>
</feature>
<dbReference type="Proteomes" id="UP000054383">
    <property type="component" value="Unassembled WGS sequence"/>
</dbReference>
<dbReference type="OMA" id="AGIMVKL"/>
<evidence type="ECO:0000259" key="3">
    <source>
        <dbReference type="Pfam" id="PF10193"/>
    </source>
</evidence>
<dbReference type="AlphaFoldDB" id="A0A0U1LMG0"/>
<dbReference type="InterPro" id="IPR038528">
    <property type="entry name" value="TEL2_C_sf"/>
</dbReference>
<evidence type="ECO:0000313" key="4">
    <source>
        <dbReference type="EMBL" id="CRG84258.1"/>
    </source>
</evidence>
<dbReference type="InterPro" id="IPR019337">
    <property type="entry name" value="Telomere_length_regulation_dom"/>
</dbReference>
<comment type="similarity">
    <text evidence="1">Belongs to the TEL2 family.</text>
</comment>
<evidence type="ECO:0000256" key="2">
    <source>
        <dbReference type="SAM" id="MobiDB-lite"/>
    </source>
</evidence>
<sequence length="999" mass="109994">MDEILTAVKTARKDGQTSLSTPKPLIEPLGQTSIKQTTTQLSPAHILESLKNNPGEDELYQALRWLDPTRQNEERGSFDIRHANPLSAPILQALASNTIPDHWKNVESSSSKARGALLRCLCSIAGVRALVTSLQISINALRMSPQKEKDAGRKLAIQETVSFLAALLKPLDFVRRIYQDNASMYETSSKRRVSWSDFCSLLGGGKVLSTVAEALSFSDNIKGTSSVSWIGEGASFSGWLGLNISHMVLQGGQKDEEFWKAASLMIGRGMGLGHTDKFVHELYTNTLEGDIPSQSWHCFFDLLRPHEQVAIVQSILKDLQATYFGSYEQNDRDSDQIVGGVAALVSHYLLGKNCVQETIQSWLSTGNNNVVTTVGLRRVLLLLYSKDSETIRDLFTQSLSNFGDAFTIKHSLIQFQEANAQILLLAAGYLYRSQPGELESIGRSAIYLNTVSNRLAASSSKARFLGMVVGMAISELVEPPGKALKFDLEELETEEAHWYLSLTRMQDKIGSISDLKRSKHTEAVKPKRMAVNRPGISRPQSSGNSRPTARIVAIEEIEDDEDENEENDEFIPYEKPDSDASDTEEDPTLIQRGKPTAPVYIRDLIAYLKDSENADRYHLGITNAPSLIRRKAAFGTELVESIDGLAMMIIGLQDTYSLPTFHEYRLQAMIALLVAQPVRMGRLFTSTFFDGDLSQTQRSAILTALGLGARELAGHGEEDAKKMGLSSSVSHDAFPSKKLPSHLQGLYSATGAESPVSALTRQMSRASLQPLALDAADAASGPNALKVRTFSSRMEVERQRQQREAQRKKRTISTNLHKDLTEGFFHPLVGRFAAMLQSSSTLSTGYSHFNSPNIVRLFIQTITLVISTLGPHSPALPTVTQDTLTLLLALHGKPISTEPVVLPALLSLFLASIDLNTAAGSSVEERLVTDHATQVMELREWTNDVFERTPAASASKAAPENMDDMQQTRIIAAGILVKIGEVIERYQRRLMGVNVGFKY</sequence>
<dbReference type="OrthoDB" id="10258062at2759"/>
<keyword evidence="5" id="KW-1185">Reference proteome</keyword>
<reference evidence="4 5" key="1">
    <citation type="submission" date="2015-04" db="EMBL/GenBank/DDBJ databases">
        <authorList>
            <person name="Syromyatnikov M.Y."/>
            <person name="Popov V.N."/>
        </authorList>
    </citation>
    <scope>NUCLEOTIDE SEQUENCE [LARGE SCALE GENOMIC DNA]</scope>
    <source>
        <strain evidence="4">WF-38-12</strain>
    </source>
</reference>
<organism evidence="4 5">
    <name type="scientific">Talaromyces islandicus</name>
    <name type="common">Penicillium islandicum</name>
    <dbReference type="NCBI Taxonomy" id="28573"/>
    <lineage>
        <taxon>Eukaryota</taxon>
        <taxon>Fungi</taxon>
        <taxon>Dikarya</taxon>
        <taxon>Ascomycota</taxon>
        <taxon>Pezizomycotina</taxon>
        <taxon>Eurotiomycetes</taxon>
        <taxon>Eurotiomycetidae</taxon>
        <taxon>Eurotiales</taxon>
        <taxon>Trichocomaceae</taxon>
        <taxon>Talaromyces</taxon>
        <taxon>Talaromyces sect. Islandici</taxon>
    </lineage>
</organism>
<dbReference type="InterPro" id="IPR051970">
    <property type="entry name" value="TEL2_Regulation"/>
</dbReference>
<dbReference type="GO" id="GO:0051879">
    <property type="term" value="F:Hsp90 protein binding"/>
    <property type="evidence" value="ECO:0007669"/>
    <property type="project" value="TreeGrafter"/>
</dbReference>
<feature type="region of interest" description="Disordered" evidence="2">
    <location>
        <begin position="520"/>
        <end position="590"/>
    </location>
</feature>
<dbReference type="EMBL" id="CVMT01000001">
    <property type="protein sequence ID" value="CRG84258.1"/>
    <property type="molecule type" value="Genomic_DNA"/>
</dbReference>
<dbReference type="Pfam" id="PF10193">
    <property type="entry name" value="Telomere_reg-2"/>
    <property type="match status" value="1"/>
</dbReference>
<dbReference type="GO" id="GO:0051083">
    <property type="term" value="P:'de novo' cotranslational protein folding"/>
    <property type="evidence" value="ECO:0007669"/>
    <property type="project" value="TreeGrafter"/>
</dbReference>
<dbReference type="GO" id="GO:0005829">
    <property type="term" value="C:cytosol"/>
    <property type="evidence" value="ECO:0007669"/>
    <property type="project" value="TreeGrafter"/>
</dbReference>
<dbReference type="GO" id="GO:0042162">
    <property type="term" value="F:telomeric DNA binding"/>
    <property type="evidence" value="ECO:0007669"/>
    <property type="project" value="TreeGrafter"/>
</dbReference>
<proteinExistence type="inferred from homology"/>
<feature type="compositionally biased region" description="Polar residues" evidence="2">
    <location>
        <begin position="538"/>
        <end position="547"/>
    </location>
</feature>
<dbReference type="STRING" id="28573.A0A0U1LMG0"/>
<dbReference type="FunFam" id="1.25.40.720:FF:000004">
    <property type="entry name" value="WGS project CABT00000000 data, contig 2.6"/>
    <property type="match status" value="1"/>
</dbReference>
<feature type="domain" description="Telomere length regulation protein conserved" evidence="3">
    <location>
        <begin position="598"/>
        <end position="709"/>
    </location>
</feature>
<accession>A0A0U1LMG0</accession>
<dbReference type="Gene3D" id="1.25.40.720">
    <property type="entry name" value="Telomere length regulation protein 2, C-terminal domain"/>
    <property type="match status" value="1"/>
</dbReference>